<dbReference type="Pfam" id="PF01553">
    <property type="entry name" value="Acyltransferase"/>
    <property type="match status" value="1"/>
</dbReference>
<proteinExistence type="inferred from homology"/>
<keyword evidence="2" id="KW-0808">Transferase</keyword>
<dbReference type="AlphaFoldDB" id="A0A183ID35"/>
<dbReference type="GO" id="GO:0005739">
    <property type="term" value="C:mitochondrion"/>
    <property type="evidence" value="ECO:0007669"/>
    <property type="project" value="TreeGrafter"/>
</dbReference>
<dbReference type="SUPFAM" id="SSF69593">
    <property type="entry name" value="Glycerol-3-phosphate (1)-acyltransferase"/>
    <property type="match status" value="1"/>
</dbReference>
<sequence length="363" mass="41702">MLSLAILLDSMRPVVPTLLILGTAVPYFILTLGWHTVSLCFPCRWVAFIDDKMYSIYQRVILFFFENISRVKIVLYGDVKQFLRKPERAIYISNHQCSVDWAVVDILAIRQGCLGGLRYVLKNTLSYIPLYGWYFYMHGCVYVRRARRFQEHLTSKQLRYLCDLDYPFWLVLFPEGTRYNPKKTTAIAKSEEYAIKHGLVPLTEVLMPRVRGFKLAVDHLRRHVDAVYDVTVIYESSMPGSKRVRRVSPNMCDFVCGHDIKTLHIKIKRYAITEIPKNAEELEDWLYRRFLEKDICYSATSGIFCSSVEIPTLPASSTFPSLMLLSVALVPLLVTDIGRKVGLAAMTLGSVGCIAYLKIRNVV</sequence>
<dbReference type="Pfam" id="PF16076">
    <property type="entry name" value="Acyltransf_C"/>
    <property type="match status" value="1"/>
</dbReference>
<dbReference type="GO" id="GO:0036149">
    <property type="term" value="P:phosphatidylinositol acyl-chain remodeling"/>
    <property type="evidence" value="ECO:0007669"/>
    <property type="project" value="TreeGrafter"/>
</dbReference>
<protein>
    <submittedName>
        <fullName evidence="8">PlsC domain-containing protein</fullName>
    </submittedName>
</protein>
<dbReference type="InterPro" id="IPR002123">
    <property type="entry name" value="Plipid/glycerol_acylTrfase"/>
</dbReference>
<evidence type="ECO:0000256" key="3">
    <source>
        <dbReference type="ARBA" id="ARBA00023315"/>
    </source>
</evidence>
<dbReference type="Proteomes" id="UP000270296">
    <property type="component" value="Unassembled WGS sequence"/>
</dbReference>
<reference evidence="8" key="1">
    <citation type="submission" date="2016-06" db="UniProtKB">
        <authorList>
            <consortium name="WormBaseParasite"/>
        </authorList>
    </citation>
    <scope>IDENTIFICATION</scope>
</reference>
<feature type="transmembrane region" description="Helical" evidence="4">
    <location>
        <begin position="12"/>
        <end position="34"/>
    </location>
</feature>
<dbReference type="GO" id="GO:0005783">
    <property type="term" value="C:endoplasmic reticulum"/>
    <property type="evidence" value="ECO:0007669"/>
    <property type="project" value="TreeGrafter"/>
</dbReference>
<feature type="domain" description="Phospholipid/glycerol acyltransferase" evidence="5">
    <location>
        <begin position="89"/>
        <end position="207"/>
    </location>
</feature>
<evidence type="ECO:0000256" key="1">
    <source>
        <dbReference type="ARBA" id="ARBA00008655"/>
    </source>
</evidence>
<keyword evidence="4" id="KW-0812">Transmembrane</keyword>
<evidence type="ECO:0000313" key="6">
    <source>
        <dbReference type="EMBL" id="VDO94629.1"/>
    </source>
</evidence>
<dbReference type="PANTHER" id="PTHR10983">
    <property type="entry name" value="1-ACYLGLYCEROL-3-PHOSPHATE ACYLTRANSFERASE-RELATED"/>
    <property type="match status" value="1"/>
</dbReference>
<accession>A0A183ID35</accession>
<evidence type="ECO:0000256" key="2">
    <source>
        <dbReference type="ARBA" id="ARBA00022679"/>
    </source>
</evidence>
<evidence type="ECO:0000313" key="7">
    <source>
        <dbReference type="Proteomes" id="UP000270296"/>
    </source>
</evidence>
<gene>
    <name evidence="6" type="ORF">SBAD_LOCUS1529</name>
</gene>
<dbReference type="WBParaSite" id="SBAD_0000160001-mRNA-1">
    <property type="protein sequence ID" value="SBAD_0000160001-mRNA-1"/>
    <property type="gene ID" value="SBAD_0000160001"/>
</dbReference>
<name>A0A183ID35_9BILA</name>
<dbReference type="InterPro" id="IPR032098">
    <property type="entry name" value="Acyltransf_C"/>
</dbReference>
<keyword evidence="4" id="KW-0472">Membrane</keyword>
<reference evidence="6 7" key="2">
    <citation type="submission" date="2018-11" db="EMBL/GenBank/DDBJ databases">
        <authorList>
            <consortium name="Pathogen Informatics"/>
        </authorList>
    </citation>
    <scope>NUCLEOTIDE SEQUENCE [LARGE SCALE GENOMIC DNA]</scope>
</reference>
<comment type="similarity">
    <text evidence="1">Belongs to the 1-acyl-sn-glycerol-3-phosphate acyltransferase family.</text>
</comment>
<dbReference type="GO" id="GO:0016746">
    <property type="term" value="F:acyltransferase activity"/>
    <property type="evidence" value="ECO:0007669"/>
    <property type="project" value="UniProtKB-KW"/>
</dbReference>
<dbReference type="SMART" id="SM00563">
    <property type="entry name" value="PlsC"/>
    <property type="match status" value="1"/>
</dbReference>
<evidence type="ECO:0000259" key="5">
    <source>
        <dbReference type="SMART" id="SM00563"/>
    </source>
</evidence>
<dbReference type="OrthoDB" id="189226at2759"/>
<evidence type="ECO:0000313" key="8">
    <source>
        <dbReference type="WBParaSite" id="SBAD_0000160001-mRNA-1"/>
    </source>
</evidence>
<keyword evidence="7" id="KW-1185">Reference proteome</keyword>
<dbReference type="PANTHER" id="PTHR10983:SF73">
    <property type="entry name" value="1-ACYL-SN-GLYCEROL-3-PHOSPHATE ACYLTRANSFERASE EPSILON"/>
    <property type="match status" value="1"/>
</dbReference>
<dbReference type="CDD" id="cd07990">
    <property type="entry name" value="LPLAT_LCLAT1-like"/>
    <property type="match status" value="1"/>
</dbReference>
<organism evidence="8">
    <name type="scientific">Soboliphyme baturini</name>
    <dbReference type="NCBI Taxonomy" id="241478"/>
    <lineage>
        <taxon>Eukaryota</taxon>
        <taxon>Metazoa</taxon>
        <taxon>Ecdysozoa</taxon>
        <taxon>Nematoda</taxon>
        <taxon>Enoplea</taxon>
        <taxon>Dorylaimia</taxon>
        <taxon>Dioctophymatida</taxon>
        <taxon>Dioctophymatoidea</taxon>
        <taxon>Soboliphymatidae</taxon>
        <taxon>Soboliphyme</taxon>
    </lineage>
</organism>
<dbReference type="EMBL" id="UZAM01006854">
    <property type="protein sequence ID" value="VDO94629.1"/>
    <property type="molecule type" value="Genomic_DNA"/>
</dbReference>
<keyword evidence="3" id="KW-0012">Acyltransferase</keyword>
<keyword evidence="4" id="KW-1133">Transmembrane helix</keyword>
<evidence type="ECO:0000256" key="4">
    <source>
        <dbReference type="SAM" id="Phobius"/>
    </source>
</evidence>